<comment type="caution">
    <text evidence="1">The sequence shown here is derived from an EMBL/GenBank/DDBJ whole genome shotgun (WGS) entry which is preliminary data.</text>
</comment>
<reference evidence="1" key="1">
    <citation type="submission" date="2021-06" db="EMBL/GenBank/DDBJ databases">
        <authorList>
            <person name="Kallberg Y."/>
            <person name="Tangrot J."/>
            <person name="Rosling A."/>
        </authorList>
    </citation>
    <scope>NUCLEOTIDE SEQUENCE</scope>
    <source>
        <strain evidence="1">AU212A</strain>
    </source>
</reference>
<protein>
    <submittedName>
        <fullName evidence="1">9719_t:CDS:1</fullName>
    </submittedName>
</protein>
<feature type="non-terminal residue" evidence="1">
    <location>
        <position position="1"/>
    </location>
</feature>
<evidence type="ECO:0000313" key="1">
    <source>
        <dbReference type="EMBL" id="CAG8504882.1"/>
    </source>
</evidence>
<dbReference type="Proteomes" id="UP000789860">
    <property type="component" value="Unassembled WGS sequence"/>
</dbReference>
<gene>
    <name evidence="1" type="ORF">SCALOS_LOCUS3406</name>
</gene>
<sequence length="126" mass="14098">KHLTEELQKCANMTTISVDLYSEAINILNTNVISNNDETYIVSQDNTTIPIFTSANSNVLMASETKLDIENIVDLTLSCFSFSNTNFDCEKIRLRSKLTSIKGHDNMDFEASNIVDKVLGIEIDND</sequence>
<name>A0ACA9L291_9GLOM</name>
<proteinExistence type="predicted"/>
<keyword evidence="2" id="KW-1185">Reference proteome</keyword>
<organism evidence="1 2">
    <name type="scientific">Scutellospora calospora</name>
    <dbReference type="NCBI Taxonomy" id="85575"/>
    <lineage>
        <taxon>Eukaryota</taxon>
        <taxon>Fungi</taxon>
        <taxon>Fungi incertae sedis</taxon>
        <taxon>Mucoromycota</taxon>
        <taxon>Glomeromycotina</taxon>
        <taxon>Glomeromycetes</taxon>
        <taxon>Diversisporales</taxon>
        <taxon>Gigasporaceae</taxon>
        <taxon>Scutellospora</taxon>
    </lineage>
</organism>
<dbReference type="EMBL" id="CAJVPM010003708">
    <property type="protein sequence ID" value="CAG8504882.1"/>
    <property type="molecule type" value="Genomic_DNA"/>
</dbReference>
<accession>A0ACA9L291</accession>
<evidence type="ECO:0000313" key="2">
    <source>
        <dbReference type="Proteomes" id="UP000789860"/>
    </source>
</evidence>